<dbReference type="PANTHER" id="PTHR43156:SF2">
    <property type="entry name" value="STAGE II SPORULATION PROTEIN E"/>
    <property type="match status" value="1"/>
</dbReference>
<reference evidence="6 7" key="1">
    <citation type="submission" date="2017-07" db="EMBL/GenBank/DDBJ databases">
        <title>Leptospira spp. isolated from tropical soils.</title>
        <authorList>
            <person name="Thibeaux R."/>
            <person name="Iraola G."/>
            <person name="Ferres I."/>
            <person name="Bierque E."/>
            <person name="Girault D."/>
            <person name="Soupe-Gilbert M.-E."/>
            <person name="Picardeau M."/>
            <person name="Goarant C."/>
        </authorList>
    </citation>
    <scope>NUCLEOTIDE SEQUENCE [LARGE SCALE GENOMIC DNA]</scope>
    <source>
        <strain evidence="6 7">MCA1-C-A1</strain>
    </source>
</reference>
<dbReference type="EMBL" id="NPDN01000004">
    <property type="protein sequence ID" value="PJZ25631.1"/>
    <property type="molecule type" value="Genomic_DNA"/>
</dbReference>
<dbReference type="InterPro" id="IPR052016">
    <property type="entry name" value="Bact_Sigma-Reg"/>
</dbReference>
<keyword evidence="1" id="KW-0378">Hydrolase</keyword>
<feature type="transmembrane region" description="Helical" evidence="3">
    <location>
        <begin position="338"/>
        <end position="363"/>
    </location>
</feature>
<evidence type="ECO:0000256" key="2">
    <source>
        <dbReference type="SAM" id="MobiDB-lite"/>
    </source>
</evidence>
<keyword evidence="3" id="KW-0472">Membrane</keyword>
<keyword evidence="4" id="KW-0732">Signal</keyword>
<feature type="signal peptide" evidence="4">
    <location>
        <begin position="1"/>
        <end position="26"/>
    </location>
</feature>
<keyword evidence="3" id="KW-0812">Transmembrane</keyword>
<keyword evidence="3" id="KW-1133">Transmembrane helix</keyword>
<dbReference type="InterPro" id="IPR036457">
    <property type="entry name" value="PPM-type-like_dom_sf"/>
</dbReference>
<dbReference type="OrthoDB" id="311592at2"/>
<feature type="transmembrane region" description="Helical" evidence="3">
    <location>
        <begin position="375"/>
        <end position="397"/>
    </location>
</feature>
<gene>
    <name evidence="6" type="ORF">CH357_08210</name>
</gene>
<keyword evidence="7" id="KW-1185">Reference proteome</keyword>
<feature type="chain" id="PRO_5014890042" evidence="4">
    <location>
        <begin position="27"/>
        <end position="709"/>
    </location>
</feature>
<evidence type="ECO:0000256" key="4">
    <source>
        <dbReference type="SAM" id="SignalP"/>
    </source>
</evidence>
<dbReference type="GO" id="GO:0016791">
    <property type="term" value="F:phosphatase activity"/>
    <property type="evidence" value="ECO:0007669"/>
    <property type="project" value="TreeGrafter"/>
</dbReference>
<accession>A0A2M9XD56</accession>
<dbReference type="Pfam" id="PF07228">
    <property type="entry name" value="SpoIIE"/>
    <property type="match status" value="1"/>
</dbReference>
<proteinExistence type="predicted"/>
<evidence type="ECO:0000256" key="1">
    <source>
        <dbReference type="ARBA" id="ARBA00022801"/>
    </source>
</evidence>
<evidence type="ECO:0000256" key="3">
    <source>
        <dbReference type="SAM" id="Phobius"/>
    </source>
</evidence>
<dbReference type="Gene3D" id="3.60.40.10">
    <property type="entry name" value="PPM-type phosphatase domain"/>
    <property type="match status" value="1"/>
</dbReference>
<evidence type="ECO:0000313" key="7">
    <source>
        <dbReference type="Proteomes" id="UP000232196"/>
    </source>
</evidence>
<sequence>MKIKNQKKPIVSLLLVFLLGCGPSRPSSIIGMETPSTNWEQDKSPYIISNWAFSEIPPGNFFHGHFPVLPGQDSGSPSSQNTHKNHSQSREAREADYGIEPFLATPSDISNYNPKRKDSSLVFFHSVKRSKNDLDILLSAYIPFCPSGCYLGVKSEGKEQMIVPGESEDSSKPRIVVIPFQNEEVTLALQLFPFNGPRNMMENPVVGSFSEIQTVYLVKALRVLLFSSLEFFSFFFFAFIYIRRPQDKFNLSFALLNLSLAIWYPAYEGWFQYIVDSPWTWVIFGYSLGAFLPILFYEFTIGIFQAPRNVPGRILQFLFVLLTIWPSLEYGITGGHQYFGKIAFHIFLVILVFFYMNTLYIFFRYRWSSILSFRWVVTGLILVAVSSFYTVMSFAGFGSAQPWVNESFLGLTLLFSLALAKRYAEVFRALEKSEGKLKSLNESLETKVEERTKIIEFQKAELVQKGRILAKDLSIAGKIQNALLPRELPVIPNARISYRYKPMMEIGGDLLDVIYDPSTSSLGMFIGDVTGHGVSAALLASMLKMTLGDWSILLQDPSSLLLHIRNQFEGKLDGHFITATLVTIDLRSGKTLIANAGHPECLVLRKGGVVEFYRPKGVAIYEAIPTTYQTESVDLSPGDKVVLYTDGIPDSRNTEGEFFGEDRLSDLLRKNSFRPPEELCDSVIHGVQSFQGEFQNQDDMALLVLEYLG</sequence>
<feature type="compositionally biased region" description="Polar residues" evidence="2">
    <location>
        <begin position="73"/>
        <end position="82"/>
    </location>
</feature>
<name>A0A2M9XD56_9LEPT</name>
<dbReference type="Proteomes" id="UP000232196">
    <property type="component" value="Unassembled WGS sequence"/>
</dbReference>
<dbReference type="SUPFAM" id="SSF81606">
    <property type="entry name" value="PP2C-like"/>
    <property type="match status" value="1"/>
</dbReference>
<dbReference type="PROSITE" id="PS51257">
    <property type="entry name" value="PROKAR_LIPOPROTEIN"/>
    <property type="match status" value="1"/>
</dbReference>
<feature type="domain" description="PPM-type phosphatase" evidence="5">
    <location>
        <begin position="491"/>
        <end position="707"/>
    </location>
</feature>
<feature type="region of interest" description="Disordered" evidence="2">
    <location>
        <begin position="72"/>
        <end position="92"/>
    </location>
</feature>
<feature type="transmembrane region" description="Helical" evidence="3">
    <location>
        <begin position="249"/>
        <end position="267"/>
    </location>
</feature>
<dbReference type="PANTHER" id="PTHR43156">
    <property type="entry name" value="STAGE II SPORULATION PROTEIN E-RELATED"/>
    <property type="match status" value="1"/>
</dbReference>
<evidence type="ECO:0000259" key="5">
    <source>
        <dbReference type="SMART" id="SM00331"/>
    </source>
</evidence>
<evidence type="ECO:0000313" key="6">
    <source>
        <dbReference type="EMBL" id="PJZ25631.1"/>
    </source>
</evidence>
<organism evidence="6 7">
    <name type="scientific">Leptospira hartskeerlii</name>
    <dbReference type="NCBI Taxonomy" id="2023177"/>
    <lineage>
        <taxon>Bacteria</taxon>
        <taxon>Pseudomonadati</taxon>
        <taxon>Spirochaetota</taxon>
        <taxon>Spirochaetia</taxon>
        <taxon>Leptospirales</taxon>
        <taxon>Leptospiraceae</taxon>
        <taxon>Leptospira</taxon>
    </lineage>
</organism>
<protein>
    <submittedName>
        <fullName evidence="6">Serine/threonine protein phosphatase</fullName>
    </submittedName>
</protein>
<comment type="caution">
    <text evidence="6">The sequence shown here is derived from an EMBL/GenBank/DDBJ whole genome shotgun (WGS) entry which is preliminary data.</text>
</comment>
<dbReference type="SMART" id="SM00331">
    <property type="entry name" value="PP2C_SIG"/>
    <property type="match status" value="1"/>
</dbReference>
<feature type="transmembrane region" description="Helical" evidence="3">
    <location>
        <begin position="314"/>
        <end position="332"/>
    </location>
</feature>
<dbReference type="AlphaFoldDB" id="A0A2M9XD56"/>
<feature type="transmembrane region" description="Helical" evidence="3">
    <location>
        <begin position="220"/>
        <end position="242"/>
    </location>
</feature>
<dbReference type="InterPro" id="IPR001932">
    <property type="entry name" value="PPM-type_phosphatase-like_dom"/>
</dbReference>
<feature type="transmembrane region" description="Helical" evidence="3">
    <location>
        <begin position="279"/>
        <end position="302"/>
    </location>
</feature>